<dbReference type="Pfam" id="PF00651">
    <property type="entry name" value="BTB"/>
    <property type="match status" value="2"/>
</dbReference>
<dbReference type="VEuPathDB" id="VectorBase:CSON001407"/>
<dbReference type="SUPFAM" id="SSF54695">
    <property type="entry name" value="POZ domain"/>
    <property type="match status" value="2"/>
</dbReference>
<dbReference type="CDD" id="cd18186">
    <property type="entry name" value="BTB_POZ_ZBTB_KLHL-like"/>
    <property type="match status" value="1"/>
</dbReference>
<dbReference type="InterPro" id="IPR011333">
    <property type="entry name" value="SKP1/BTB/POZ_sf"/>
</dbReference>
<dbReference type="Gene3D" id="3.30.710.10">
    <property type="entry name" value="Potassium Channel Kv1.1, Chain A"/>
    <property type="match status" value="2"/>
</dbReference>
<proteinExistence type="predicted"/>
<dbReference type="EMBL" id="UFQT01001208">
    <property type="protein sequence ID" value="SSX29506.1"/>
    <property type="molecule type" value="Genomic_DNA"/>
</dbReference>
<reference evidence="2" key="1">
    <citation type="submission" date="2018-07" db="EMBL/GenBank/DDBJ databases">
        <authorList>
            <person name="Quirk P.G."/>
            <person name="Krulwich T.A."/>
        </authorList>
    </citation>
    <scope>NUCLEOTIDE SEQUENCE</scope>
</reference>
<dbReference type="InterPro" id="IPR000210">
    <property type="entry name" value="BTB/POZ_dom"/>
</dbReference>
<dbReference type="PROSITE" id="PS50097">
    <property type="entry name" value="BTB"/>
    <property type="match status" value="2"/>
</dbReference>
<evidence type="ECO:0000259" key="1">
    <source>
        <dbReference type="PROSITE" id="PS50097"/>
    </source>
</evidence>
<protein>
    <submittedName>
        <fullName evidence="2">CSON001407 protein</fullName>
    </submittedName>
</protein>
<name>A0A336MH11_CULSO</name>
<evidence type="ECO:0000313" key="2">
    <source>
        <dbReference type="EMBL" id="SSX29506.1"/>
    </source>
</evidence>
<feature type="domain" description="BTB" evidence="1">
    <location>
        <begin position="19"/>
        <end position="88"/>
    </location>
</feature>
<gene>
    <name evidence="2" type="primary">CSON001407</name>
</gene>
<dbReference type="AlphaFoldDB" id="A0A336MH11"/>
<dbReference type="SMART" id="SM00225">
    <property type="entry name" value="BTB"/>
    <property type="match status" value="2"/>
</dbReference>
<organism evidence="2">
    <name type="scientific">Culicoides sonorensis</name>
    <name type="common">Biting midge</name>
    <dbReference type="NCBI Taxonomy" id="179676"/>
    <lineage>
        <taxon>Eukaryota</taxon>
        <taxon>Metazoa</taxon>
        <taxon>Ecdysozoa</taxon>
        <taxon>Arthropoda</taxon>
        <taxon>Hexapoda</taxon>
        <taxon>Insecta</taxon>
        <taxon>Pterygota</taxon>
        <taxon>Neoptera</taxon>
        <taxon>Endopterygota</taxon>
        <taxon>Diptera</taxon>
        <taxon>Nematocera</taxon>
        <taxon>Chironomoidea</taxon>
        <taxon>Ceratopogonidae</taxon>
        <taxon>Ceratopogoninae</taxon>
        <taxon>Culicoides</taxon>
        <taxon>Monoculicoides</taxon>
    </lineage>
</organism>
<sequence length="607" mass="70354">MDLIIVEHNKKIWEENKFENVSFSFPECKCEKIIKVNKTILAEVSPVFEAMFFGELSEKTNTIPILDDPETFESLLKCIYTSTVPVKSFDEIVKLFVIANKYEVIPIEKYCIQFLIMNLKDFDLDSLISFGEMFFLNDFVQLCKIYKNHQPNLSIAPHWVLWKKGDPLPPGTFFADCDKDGWPLGVGRAPNNAKVGTLSIREMKVTMGSWATAWRLDDNFEILCDGNLSWIEVSHFENMHFFPHVNNEPSRLFIGKLRQENEVYIGSMEKHSNILEVGNDRGSFRPYQNFYELLDMNLLTQPNMAQYVFNENLCQIEIKLNLIDVIQEKRSLFLGQQKYNDFKFTFPMCDKFLEVNRVILAQVLPMFYLLDTSNGMEISEVDFVTFEKFIKYIYTNKLTASSLVEAKNLIEIGSKYELYCIKDDYEQFLQKNLRDFAVSEVHDFASKLDMFQLLKLCDIIMSNHPSTNERHSWVKWKKGQPLPSSTFFADYDETGWPIAIARFDTGRIVPGPLDIKTMTATNGVFAVSSTNDEEFEILCGGNLKWKHKDEMRPYHCRIRAGISTIGKTIIDGKVYIGKIELPYFFIPYKSGEACIAYDWELIDDTNT</sequence>
<accession>A0A336MH11</accession>
<dbReference type="PANTHER" id="PTHR24413">
    <property type="entry name" value="SPECKLE-TYPE POZ PROTEIN"/>
    <property type="match status" value="1"/>
</dbReference>
<feature type="domain" description="BTB" evidence="1">
    <location>
        <begin position="340"/>
        <end position="402"/>
    </location>
</feature>